<gene>
    <name evidence="9" type="ORF">F506_01120</name>
</gene>
<evidence type="ECO:0000256" key="2">
    <source>
        <dbReference type="ARBA" id="ARBA00022714"/>
    </source>
</evidence>
<dbReference type="PROSITE" id="PS51384">
    <property type="entry name" value="FAD_FR"/>
    <property type="match status" value="1"/>
</dbReference>
<keyword evidence="2" id="KW-0001">2Fe-2S</keyword>
<evidence type="ECO:0000256" key="4">
    <source>
        <dbReference type="ARBA" id="ARBA00023002"/>
    </source>
</evidence>
<sequence>MTTVHEPFMTPVQSGAQLRLRVAAVREDGHGIRVFDLCADDGRRLPAWTPGAHIKLSLPGGLERCYSLCNTPEETGFYRIAVKREEASRGGSAWLHEHAGVGARLTAYGPINAFPLQDSEHPAALFAAGIGITPIYAMAADLLSRGRAAQLHYFARSMGHAAFLSPLSQSAMAGHCHFHFGLSAEEAGIAIAAGLAVLPRAAPLYVCGPAPFIAQVREQAMQLGWRDADVHFELFASTAPASDPHAAQDRAFELVLRRSGVQCLVQPGQSIAAAAAAAGVQIGTSCGEGFCGSCRTGVLEGVPDHRDSVLTEKERAAGRCLMPCVSRCRGERLVLDI</sequence>
<keyword evidence="4" id="KW-0560">Oxidoreductase</keyword>
<evidence type="ECO:0000256" key="3">
    <source>
        <dbReference type="ARBA" id="ARBA00022723"/>
    </source>
</evidence>
<dbReference type="Gene3D" id="3.40.50.80">
    <property type="entry name" value="Nucleotide-binding domain of ferredoxin-NADP reductase (FNR) module"/>
    <property type="match status" value="1"/>
</dbReference>
<dbReference type="SUPFAM" id="SSF63380">
    <property type="entry name" value="Riboflavin synthase domain-like"/>
    <property type="match status" value="1"/>
</dbReference>
<dbReference type="InterPro" id="IPR036010">
    <property type="entry name" value="2Fe-2S_ferredoxin-like_sf"/>
</dbReference>
<evidence type="ECO:0000313" key="10">
    <source>
        <dbReference type="Proteomes" id="UP000063429"/>
    </source>
</evidence>
<dbReference type="SUPFAM" id="SSF54292">
    <property type="entry name" value="2Fe-2S ferredoxin-like"/>
    <property type="match status" value="1"/>
</dbReference>
<dbReference type="PANTHER" id="PTHR47354">
    <property type="entry name" value="NADH OXIDOREDUCTASE HCR"/>
    <property type="match status" value="1"/>
</dbReference>
<dbReference type="CDD" id="cd00207">
    <property type="entry name" value="fer2"/>
    <property type="match status" value="1"/>
</dbReference>
<evidence type="ECO:0000256" key="5">
    <source>
        <dbReference type="ARBA" id="ARBA00023004"/>
    </source>
</evidence>
<accession>A0ABM5UWD8</accession>
<evidence type="ECO:0000259" key="7">
    <source>
        <dbReference type="PROSITE" id="PS51085"/>
    </source>
</evidence>
<name>A0ABM5UWD8_9BURK</name>
<dbReference type="InterPro" id="IPR017927">
    <property type="entry name" value="FAD-bd_FR_type"/>
</dbReference>
<evidence type="ECO:0000259" key="8">
    <source>
        <dbReference type="PROSITE" id="PS51384"/>
    </source>
</evidence>
<feature type="domain" description="2Fe-2S ferredoxin-type" evidence="7">
    <location>
        <begin position="250"/>
        <end position="337"/>
    </location>
</feature>
<dbReference type="PANTHER" id="PTHR47354:SF1">
    <property type="entry name" value="CARNITINE MONOOXYGENASE REDUCTASE SUBUNIT"/>
    <property type="match status" value="1"/>
</dbReference>
<feature type="domain" description="FAD-binding FR-type" evidence="8">
    <location>
        <begin position="15"/>
        <end position="117"/>
    </location>
</feature>
<dbReference type="InterPro" id="IPR050415">
    <property type="entry name" value="MRET"/>
</dbReference>
<dbReference type="PROSITE" id="PS51085">
    <property type="entry name" value="2FE2S_FER_2"/>
    <property type="match status" value="1"/>
</dbReference>
<dbReference type="InterPro" id="IPR017938">
    <property type="entry name" value="Riboflavin_synthase-like_b-brl"/>
</dbReference>
<dbReference type="SUPFAM" id="SSF52343">
    <property type="entry name" value="Ferredoxin reductase-like, C-terminal NADP-linked domain"/>
    <property type="match status" value="1"/>
</dbReference>
<dbReference type="InterPro" id="IPR006058">
    <property type="entry name" value="2Fe2S_fd_BS"/>
</dbReference>
<organism evidence="9 10">
    <name type="scientific">Herbaspirillum hiltneri N3</name>
    <dbReference type="NCBI Taxonomy" id="1262470"/>
    <lineage>
        <taxon>Bacteria</taxon>
        <taxon>Pseudomonadati</taxon>
        <taxon>Pseudomonadota</taxon>
        <taxon>Betaproteobacteria</taxon>
        <taxon>Burkholderiales</taxon>
        <taxon>Oxalobacteraceae</taxon>
        <taxon>Herbaspirillum</taxon>
    </lineage>
</organism>
<dbReference type="Pfam" id="PF00111">
    <property type="entry name" value="Fer2"/>
    <property type="match status" value="1"/>
</dbReference>
<dbReference type="PROSITE" id="PS00197">
    <property type="entry name" value="2FE2S_FER_1"/>
    <property type="match status" value="1"/>
</dbReference>
<dbReference type="InterPro" id="IPR001041">
    <property type="entry name" value="2Fe-2S_ferredoxin-type"/>
</dbReference>
<dbReference type="Proteomes" id="UP000063429">
    <property type="component" value="Chromosome"/>
</dbReference>
<protein>
    <submittedName>
        <fullName evidence="9">Flavodoxin reductase</fullName>
    </submittedName>
</protein>
<dbReference type="PRINTS" id="PR00409">
    <property type="entry name" value="PHDIOXRDTASE"/>
</dbReference>
<evidence type="ECO:0000256" key="1">
    <source>
        <dbReference type="ARBA" id="ARBA00022630"/>
    </source>
</evidence>
<keyword evidence="5" id="KW-0408">Iron</keyword>
<dbReference type="InterPro" id="IPR039261">
    <property type="entry name" value="FNR_nucleotide-bd"/>
</dbReference>
<keyword evidence="10" id="KW-1185">Reference proteome</keyword>
<dbReference type="CDD" id="cd06185">
    <property type="entry name" value="PDR_like"/>
    <property type="match status" value="1"/>
</dbReference>
<dbReference type="InterPro" id="IPR012675">
    <property type="entry name" value="Beta-grasp_dom_sf"/>
</dbReference>
<evidence type="ECO:0000313" key="9">
    <source>
        <dbReference type="EMBL" id="AKZ61456.1"/>
    </source>
</evidence>
<keyword evidence="6" id="KW-0411">Iron-sulfur</keyword>
<keyword evidence="1" id="KW-0285">Flavoprotein</keyword>
<evidence type="ECO:0000256" key="6">
    <source>
        <dbReference type="ARBA" id="ARBA00023014"/>
    </source>
</evidence>
<dbReference type="EMBL" id="CP011409">
    <property type="protein sequence ID" value="AKZ61456.1"/>
    <property type="molecule type" value="Genomic_DNA"/>
</dbReference>
<keyword evidence="3" id="KW-0479">Metal-binding</keyword>
<dbReference type="RefSeq" id="WP_053194957.1">
    <property type="nucleotide sequence ID" value="NZ_CP011409.1"/>
</dbReference>
<dbReference type="Gene3D" id="3.10.20.30">
    <property type="match status" value="1"/>
</dbReference>
<proteinExistence type="predicted"/>
<dbReference type="Gene3D" id="2.40.30.10">
    <property type="entry name" value="Translation factors"/>
    <property type="match status" value="1"/>
</dbReference>
<reference evidence="10" key="1">
    <citation type="journal article" date="2015" name="Genome Announc.">
        <title>Complete Genome Sequence of Herbaspirillum hiltneri N3 (DSM 17495), Isolated from Surface-Sterilized Wheat Roots.</title>
        <authorList>
            <person name="Guizelini D."/>
            <person name="Saizaki P.M."/>
            <person name="Coimbra N.A."/>
            <person name="Weiss V.A."/>
            <person name="Faoro H."/>
            <person name="Sfeir M.Z."/>
            <person name="Baura V.A."/>
            <person name="Monteiro R.A."/>
            <person name="Chubatsu L.S."/>
            <person name="Souza E.M."/>
            <person name="Cruz L.M."/>
            <person name="Pedrosa F.O."/>
            <person name="Raittz R.T."/>
            <person name="Marchaukoski J.N."/>
            <person name="Steffens M.B."/>
        </authorList>
    </citation>
    <scope>NUCLEOTIDE SEQUENCE [LARGE SCALE GENOMIC DNA]</scope>
    <source>
        <strain evidence="10">N3</strain>
    </source>
</reference>